<comment type="caution">
    <text evidence="1">The sequence shown here is derived from an EMBL/GenBank/DDBJ whole genome shotgun (WGS) entry which is preliminary data.</text>
</comment>
<reference evidence="1" key="1">
    <citation type="journal article" date="2015" name="Nature">
        <title>Complex archaea that bridge the gap between prokaryotes and eukaryotes.</title>
        <authorList>
            <person name="Spang A."/>
            <person name="Saw J.H."/>
            <person name="Jorgensen S.L."/>
            <person name="Zaremba-Niedzwiedzka K."/>
            <person name="Martijn J."/>
            <person name="Lind A.E."/>
            <person name="van Eijk R."/>
            <person name="Schleper C."/>
            <person name="Guy L."/>
            <person name="Ettema T.J."/>
        </authorList>
    </citation>
    <scope>NUCLEOTIDE SEQUENCE</scope>
</reference>
<name>A0A0F9U4N8_9ZZZZ</name>
<protein>
    <submittedName>
        <fullName evidence="1">Uncharacterized protein</fullName>
    </submittedName>
</protein>
<proteinExistence type="predicted"/>
<gene>
    <name evidence="1" type="ORF">LCGC14_0267450</name>
</gene>
<sequence>MSMHDPCQKCTHRQSFHYYHLERGRSNVDHEHSIVLMCTQCDTENTLLTEEAYVIESTIGFCERVVLKSGDTYAVGVRDGLLTIGVESWFR</sequence>
<evidence type="ECO:0000313" key="1">
    <source>
        <dbReference type="EMBL" id="KKN86569.1"/>
    </source>
</evidence>
<organism evidence="1">
    <name type="scientific">marine sediment metagenome</name>
    <dbReference type="NCBI Taxonomy" id="412755"/>
    <lineage>
        <taxon>unclassified sequences</taxon>
        <taxon>metagenomes</taxon>
        <taxon>ecological metagenomes</taxon>
    </lineage>
</organism>
<dbReference type="EMBL" id="LAZR01000146">
    <property type="protein sequence ID" value="KKN86569.1"/>
    <property type="molecule type" value="Genomic_DNA"/>
</dbReference>
<accession>A0A0F9U4N8</accession>
<dbReference type="AlphaFoldDB" id="A0A0F9U4N8"/>